<comment type="similarity">
    <text evidence="1">Belongs to the MG185/MG260 family.</text>
</comment>
<dbReference type="NCBIfam" id="NF045826">
    <property type="entry name" value="lipo_P68"/>
    <property type="match status" value="1"/>
</dbReference>
<evidence type="ECO:0000313" key="5">
    <source>
        <dbReference type="Proteomes" id="UP000294192"/>
    </source>
</evidence>
<proteinExistence type="inferred from homology"/>
<evidence type="ECO:0000259" key="3">
    <source>
        <dbReference type="Pfam" id="PF03305"/>
    </source>
</evidence>
<reference evidence="4 5" key="1">
    <citation type="submission" date="2018-02" db="EMBL/GenBank/DDBJ databases">
        <title>Mycoplasma marinum and Mycoplasma todarodis sp. nov., moderately halophilic and psychrotolerant mycoplasmas isolated from cephalopods.</title>
        <authorList>
            <person name="Viver T."/>
        </authorList>
    </citation>
    <scope>NUCLEOTIDE SEQUENCE [LARGE SCALE GENOMIC DNA]</scope>
    <source>
        <strain evidence="4 5">PE</strain>
    </source>
</reference>
<gene>
    <name evidence="4" type="ORF">C4B24_00400</name>
</gene>
<name>A0A4R0XMV9_9MOLU</name>
<dbReference type="RefSeq" id="WP_131598254.1">
    <property type="nucleotide sequence ID" value="NZ_PSZO01000001.1"/>
</dbReference>
<accession>A0A4R0XMV9</accession>
<dbReference type="Pfam" id="PF03305">
    <property type="entry name" value="Lipoprotein_X"/>
    <property type="match status" value="1"/>
</dbReference>
<feature type="domain" description="Mycoplasma lipoprotein C-terminal" evidence="2">
    <location>
        <begin position="525"/>
        <end position="653"/>
    </location>
</feature>
<evidence type="ECO:0000313" key="4">
    <source>
        <dbReference type="EMBL" id="TCG12051.1"/>
    </source>
</evidence>
<dbReference type="Proteomes" id="UP000294192">
    <property type="component" value="Unassembled WGS sequence"/>
</dbReference>
<evidence type="ECO:0000259" key="2">
    <source>
        <dbReference type="Pfam" id="PF03202"/>
    </source>
</evidence>
<dbReference type="AlphaFoldDB" id="A0A4R0XMV9"/>
<sequence length="684" mass="74562">MIKSKKIMTGALATMGVIAVPVISVVSCGVKGIEQYDTDNDGQIIIQTGWSATGNQKKALDLAVAEYNAQQKGTKGFMPVKVVGIEGGYGKMASTLSSKIQSKKTKGMPNLLIEYADALGIINKYKFAFDMNKTTPRLDKGLISDKFMKINSQIGGADSSGAYMVPLGKSTEMVGVNNVLLYMVLHQAGYQPGKNPKLDNIYNDVINKADATEQEKPKNWGSLKPGTQKAIVDAADDSIFDSWESLMKFSDAVAKGYGLKADGEKFVVGHDSGTNLVYSLGYLKENNDMDKFLFSKEKGGKGYVDYKLFDEKSEQNKIFKDILGELKKHVETGALKIAGGGEYTSSLMQQHGVIFSIGSSAGYSHLSTKGGMVNIMEEAKLSTGKTVSIGNFKPYKIFEKAGKLVGQASKNSHYNPIVATKDKNDKNQKYYIEVGEDAIKGINEYAKTHKEFVLLKDASDGTKASSLNLKDYKEIKGGYGVIPIGESTIIPYAKSSNESLQENEMQAFPGISKLNKDSKKTMAFAQGPSFVGIHANKPEDNATVLFLNWFYNQKSMTKTEWSGKYNVKVPAGNSIVEAFDKMSGYMTPISGFEEKLNPIFNSATQTIHTKGAQIAFNSYKEQVKSDSGSVFFTPVDDYSSSLRQTLSATIKSIFTNAHTSNGKAESVSKIYSKIKIAARTNKII</sequence>
<keyword evidence="5" id="KW-1185">Reference proteome</keyword>
<dbReference type="InterPro" id="IPR004890">
    <property type="entry name" value="Lipoprotein_10_C"/>
</dbReference>
<evidence type="ECO:0008006" key="6">
    <source>
        <dbReference type="Google" id="ProtNLM"/>
    </source>
</evidence>
<protein>
    <recommendedName>
        <fullName evidence="6">P80 family lipoprotein</fullName>
    </recommendedName>
</protein>
<dbReference type="InterPro" id="IPR054825">
    <property type="entry name" value="P68-like"/>
</dbReference>
<dbReference type="InterPro" id="IPR004984">
    <property type="entry name" value="Mycoplasma_lipoprotein_cen_dom"/>
</dbReference>
<dbReference type="EMBL" id="PSZO01000001">
    <property type="protein sequence ID" value="TCG12051.1"/>
    <property type="molecule type" value="Genomic_DNA"/>
</dbReference>
<organism evidence="4 5">
    <name type="scientific">Mycoplasma marinum</name>
    <dbReference type="NCBI Taxonomy" id="1937190"/>
    <lineage>
        <taxon>Bacteria</taxon>
        <taxon>Bacillati</taxon>
        <taxon>Mycoplasmatota</taxon>
        <taxon>Mollicutes</taxon>
        <taxon>Mycoplasmataceae</taxon>
        <taxon>Mycoplasma</taxon>
    </lineage>
</organism>
<evidence type="ECO:0000256" key="1">
    <source>
        <dbReference type="ARBA" id="ARBA00009031"/>
    </source>
</evidence>
<dbReference type="Pfam" id="PF03202">
    <property type="entry name" value="Lipoprotein_10"/>
    <property type="match status" value="1"/>
</dbReference>
<feature type="domain" description="Mycoplasma lipoprotein central" evidence="3">
    <location>
        <begin position="218"/>
        <end position="365"/>
    </location>
</feature>
<dbReference type="OrthoDB" id="393769at2"/>
<comment type="caution">
    <text evidence="4">The sequence shown here is derived from an EMBL/GenBank/DDBJ whole genome shotgun (WGS) entry which is preliminary data.</text>
</comment>
<dbReference type="PROSITE" id="PS51257">
    <property type="entry name" value="PROKAR_LIPOPROTEIN"/>
    <property type="match status" value="1"/>
</dbReference>